<proteinExistence type="predicted"/>
<reference evidence="1 2" key="1">
    <citation type="submission" date="2014-02" db="EMBL/GenBank/DDBJ databases">
        <title>Vibrio fortis Dalian14 Genome Sequencing.</title>
        <authorList>
            <person name="Wang Y."/>
            <person name="Song L."/>
            <person name="Liu G."/>
            <person name="Ding J."/>
        </authorList>
    </citation>
    <scope>NUCLEOTIDE SEQUENCE [LARGE SCALE GENOMIC DNA]</scope>
    <source>
        <strain evidence="1 2">Dalian14</strain>
    </source>
</reference>
<gene>
    <name evidence="1" type="ORF">VFDL14_05080</name>
</gene>
<dbReference type="Proteomes" id="UP000027219">
    <property type="component" value="Unassembled WGS sequence"/>
</dbReference>
<accession>A0A066UT81</accession>
<name>A0A066UT81_9VIBR</name>
<evidence type="ECO:0000313" key="2">
    <source>
        <dbReference type="Proteomes" id="UP000027219"/>
    </source>
</evidence>
<dbReference type="STRING" id="212667.VFDL14_05080"/>
<dbReference type="AlphaFoldDB" id="A0A066UT81"/>
<dbReference type="EMBL" id="JFFR01000002">
    <property type="protein sequence ID" value="KDN30636.1"/>
    <property type="molecule type" value="Genomic_DNA"/>
</dbReference>
<comment type="caution">
    <text evidence="1">The sequence shown here is derived from an EMBL/GenBank/DDBJ whole genome shotgun (WGS) entry which is preliminary data.</text>
</comment>
<protein>
    <submittedName>
        <fullName evidence="1">Uncharacterized protein</fullName>
    </submittedName>
</protein>
<organism evidence="1 2">
    <name type="scientific">Vibrio fortis</name>
    <dbReference type="NCBI Taxonomy" id="212667"/>
    <lineage>
        <taxon>Bacteria</taxon>
        <taxon>Pseudomonadati</taxon>
        <taxon>Pseudomonadota</taxon>
        <taxon>Gammaproteobacteria</taxon>
        <taxon>Vibrionales</taxon>
        <taxon>Vibrionaceae</taxon>
        <taxon>Vibrio</taxon>
    </lineage>
</organism>
<evidence type="ECO:0000313" key="1">
    <source>
        <dbReference type="EMBL" id="KDN30636.1"/>
    </source>
</evidence>
<sequence length="75" mass="8417">MPKMTNKQVSISNRTNVKDFKGSDFRGLVIFGNEKLVEGTILMITANNQPFKCTITNMFGAKEKLQLAALSLEFF</sequence>
<keyword evidence="2" id="KW-1185">Reference proteome</keyword>